<evidence type="ECO:0000313" key="6">
    <source>
        <dbReference type="Proteomes" id="UP000271291"/>
    </source>
</evidence>
<dbReference type="Proteomes" id="UP000501753">
    <property type="component" value="Chromosome"/>
</dbReference>
<sequence length="428" mass="45565">MTARPKDWSPLYDSDPVPGDPYEVAQLGKKLRGMADEIDKQARNIRALASVDGWDSDAGRAFHEIAGDTAGRLQKAYDRYDEAATAIGTKVVEGDGESAEYASELRRAQRLADKGLKEYREAETDYKAAGKVLDPLEGNVLTGDEAVKHSKQTKKRDDAADLMLKAEQKIMAAKHIRDDAARRAAKKIKNVIHHDGVHDPGGIMNWIADHADWFSAVATVLAVVALAAAIILTGGIAAAVIVGIAAAFSATALAGRLYDVFARGGKFDALKIGLDVLGVIPGFGALRGITAVAKGGRVLAAQRGVWTMFTNGFAVKRINDATRLASKMLAKRQIKFLPADGFNPELVTRYIKGFGLANLTVKSVNRLMDRMPEADNSSHQVSPPAGDARPTPTPNLKPKAPAESGTPSPTPRPSPSSASFRAALAPTG</sequence>
<dbReference type="InterPro" id="IPR049082">
    <property type="entry name" value="T7SS_signal"/>
</dbReference>
<dbReference type="EMBL" id="CP034687">
    <property type="protein sequence ID" value="AZS85741.1"/>
    <property type="molecule type" value="Genomic_DNA"/>
</dbReference>
<evidence type="ECO:0000313" key="4">
    <source>
        <dbReference type="EMBL" id="AZS85741.1"/>
    </source>
</evidence>
<dbReference type="EMBL" id="CP029078">
    <property type="protein sequence ID" value="QCN87409.1"/>
    <property type="molecule type" value="Genomic_DNA"/>
</dbReference>
<name>A0A3Q9KVY2_STRGD</name>
<feature type="region of interest" description="Disordered" evidence="1">
    <location>
        <begin position="1"/>
        <end position="20"/>
    </location>
</feature>
<evidence type="ECO:0000256" key="1">
    <source>
        <dbReference type="SAM" id="MobiDB-lite"/>
    </source>
</evidence>
<keyword evidence="7" id="KW-1185">Reference proteome</keyword>
<feature type="compositionally biased region" description="Low complexity" evidence="1">
    <location>
        <begin position="415"/>
        <end position="428"/>
    </location>
</feature>
<organism evidence="4 6">
    <name type="scientific">Streptomyces griseoviridis</name>
    <dbReference type="NCBI Taxonomy" id="45398"/>
    <lineage>
        <taxon>Bacteria</taxon>
        <taxon>Bacillati</taxon>
        <taxon>Actinomycetota</taxon>
        <taxon>Actinomycetes</taxon>
        <taxon>Kitasatosporales</taxon>
        <taxon>Streptomycetaceae</taxon>
        <taxon>Streptomyces</taxon>
    </lineage>
</organism>
<dbReference type="OrthoDB" id="4336761at2"/>
<evidence type="ECO:0000259" key="3">
    <source>
        <dbReference type="Pfam" id="PF21725"/>
    </source>
</evidence>
<gene>
    <name evidence="5" type="ORF">DDJ31_22680</name>
    <name evidence="4" type="ORF">ELQ87_16600</name>
</gene>
<dbReference type="Pfam" id="PF21725">
    <property type="entry name" value="T7SS_signal"/>
    <property type="match status" value="1"/>
</dbReference>
<feature type="transmembrane region" description="Helical" evidence="2">
    <location>
        <begin position="213"/>
        <end position="232"/>
    </location>
</feature>
<feature type="domain" description="Putative T7SS secretion signal" evidence="3">
    <location>
        <begin position="17"/>
        <end position="193"/>
    </location>
</feature>
<feature type="transmembrane region" description="Helical" evidence="2">
    <location>
        <begin position="238"/>
        <end position="258"/>
    </location>
</feature>
<keyword evidence="2" id="KW-1133">Transmembrane helix</keyword>
<reference evidence="4 6" key="2">
    <citation type="submission" date="2018-12" db="EMBL/GenBank/DDBJ databases">
        <title>Streptomyces griseoviridis F1-27 complete genome.</title>
        <authorList>
            <person name="Mariita R.M."/>
            <person name="Sello J.K."/>
        </authorList>
    </citation>
    <scope>NUCLEOTIDE SEQUENCE [LARGE SCALE GENOMIC DNA]</scope>
    <source>
        <strain evidence="4 6">F1-27</strain>
    </source>
</reference>
<accession>A0A3Q9KVY2</accession>
<protein>
    <recommendedName>
        <fullName evidence="3">Putative T7SS secretion signal domain-containing protein</fullName>
    </recommendedName>
</protein>
<evidence type="ECO:0000256" key="2">
    <source>
        <dbReference type="SAM" id="Phobius"/>
    </source>
</evidence>
<dbReference type="Proteomes" id="UP000271291">
    <property type="component" value="Chromosome"/>
</dbReference>
<proteinExistence type="predicted"/>
<dbReference type="RefSeq" id="WP_127178582.1">
    <property type="nucleotide sequence ID" value="NZ_CP029078.1"/>
</dbReference>
<evidence type="ECO:0000313" key="5">
    <source>
        <dbReference type="EMBL" id="QCN87409.1"/>
    </source>
</evidence>
<dbReference type="AlphaFoldDB" id="A0A3Q9KVY2"/>
<reference evidence="5 7" key="1">
    <citation type="submission" date="2018-04" db="EMBL/GenBank/DDBJ databases">
        <title>Complete genome sequences of Streptomyces griseoviridis K61 and characterization of antagonistic properties of biological control agents.</title>
        <authorList>
            <person name="Mariita R.M."/>
            <person name="Sello J.K."/>
        </authorList>
    </citation>
    <scope>NUCLEOTIDE SEQUENCE [LARGE SCALE GENOMIC DNA]</scope>
    <source>
        <strain evidence="5 7">K61</strain>
    </source>
</reference>
<feature type="region of interest" description="Disordered" evidence="1">
    <location>
        <begin position="373"/>
        <end position="428"/>
    </location>
</feature>
<keyword evidence="2" id="KW-0812">Transmembrane</keyword>
<dbReference type="KEGG" id="sgd:ELQ87_16600"/>
<evidence type="ECO:0000313" key="7">
    <source>
        <dbReference type="Proteomes" id="UP000501753"/>
    </source>
</evidence>
<keyword evidence="2" id="KW-0472">Membrane</keyword>